<dbReference type="Pfam" id="PF08281">
    <property type="entry name" value="Sigma70_r4_2"/>
    <property type="match status" value="1"/>
</dbReference>
<keyword evidence="3" id="KW-0731">Sigma factor</keyword>
<dbReference type="AlphaFoldDB" id="A0AA40ZSQ8"/>
<dbReference type="InterPro" id="IPR013324">
    <property type="entry name" value="RNA_pol_sigma_r3/r4-like"/>
</dbReference>
<evidence type="ECO:0000256" key="3">
    <source>
        <dbReference type="ARBA" id="ARBA00023082"/>
    </source>
</evidence>
<proteinExistence type="inferred from homology"/>
<evidence type="ECO:0000256" key="4">
    <source>
        <dbReference type="ARBA" id="ARBA00023163"/>
    </source>
</evidence>
<dbReference type="RefSeq" id="WP_204970564.1">
    <property type="nucleotide sequence ID" value="NZ_JAAZTS010000006.1"/>
</dbReference>
<evidence type="ECO:0000256" key="2">
    <source>
        <dbReference type="ARBA" id="ARBA00023015"/>
    </source>
</evidence>
<feature type="domain" description="RNA polymerase sigma factor 70 region 4 type 2" evidence="6">
    <location>
        <begin position="121"/>
        <end position="173"/>
    </location>
</feature>
<evidence type="ECO:0000256" key="1">
    <source>
        <dbReference type="ARBA" id="ARBA00010641"/>
    </source>
</evidence>
<dbReference type="InterPro" id="IPR013325">
    <property type="entry name" value="RNA_pol_sigma_r2"/>
</dbReference>
<dbReference type="Pfam" id="PF04542">
    <property type="entry name" value="Sigma70_r2"/>
    <property type="match status" value="1"/>
</dbReference>
<dbReference type="InterPro" id="IPR013249">
    <property type="entry name" value="RNA_pol_sigma70_r4_t2"/>
</dbReference>
<dbReference type="Proteomes" id="UP000698924">
    <property type="component" value="Unassembled WGS sequence"/>
</dbReference>
<dbReference type="InterPro" id="IPR014284">
    <property type="entry name" value="RNA_pol_sigma-70_dom"/>
</dbReference>
<dbReference type="Gene3D" id="1.10.10.10">
    <property type="entry name" value="Winged helix-like DNA-binding domain superfamily/Winged helix DNA-binding domain"/>
    <property type="match status" value="1"/>
</dbReference>
<dbReference type="InterPro" id="IPR007627">
    <property type="entry name" value="RNA_pol_sigma70_r2"/>
</dbReference>
<dbReference type="Gene3D" id="1.10.1740.10">
    <property type="match status" value="1"/>
</dbReference>
<dbReference type="CDD" id="cd06171">
    <property type="entry name" value="Sigma70_r4"/>
    <property type="match status" value="1"/>
</dbReference>
<dbReference type="NCBIfam" id="TIGR02937">
    <property type="entry name" value="sigma70-ECF"/>
    <property type="match status" value="1"/>
</dbReference>
<accession>A0AA40ZSQ8</accession>
<dbReference type="PANTHER" id="PTHR43133">
    <property type="entry name" value="RNA POLYMERASE ECF-TYPE SIGMA FACTO"/>
    <property type="match status" value="1"/>
</dbReference>
<keyword evidence="8" id="KW-1185">Reference proteome</keyword>
<dbReference type="GO" id="GO:0016987">
    <property type="term" value="F:sigma factor activity"/>
    <property type="evidence" value="ECO:0007669"/>
    <property type="project" value="UniProtKB-KW"/>
</dbReference>
<comment type="similarity">
    <text evidence="1">Belongs to the sigma-70 factor family. ECF subfamily.</text>
</comment>
<organism evidence="7 8">
    <name type="scientific">Caecibacteroides pullorum</name>
    <dbReference type="NCBI Taxonomy" id="2725562"/>
    <lineage>
        <taxon>Bacteria</taxon>
        <taxon>Pseudomonadati</taxon>
        <taxon>Bacteroidota</taxon>
        <taxon>Bacteroidia</taxon>
        <taxon>Bacteroidales</taxon>
        <taxon>Bacteroidaceae</taxon>
        <taxon>Caecibacteroides</taxon>
    </lineage>
</organism>
<keyword evidence="2" id="KW-0805">Transcription regulation</keyword>
<gene>
    <name evidence="7" type="ORF">H6D15_06460</name>
</gene>
<dbReference type="InterPro" id="IPR036388">
    <property type="entry name" value="WH-like_DNA-bd_sf"/>
</dbReference>
<sequence>MKQKGRNISATKNDFLEVLELSYKRHYNLLYNYGLKFVNDTGLIENFIQDIFIRLCKRGDLHGIDDLKIYLLRAMRNMAYDYYASRHDNLSIDEIEFSLSEDEDAFRHFFARDDEETRQYQALRKAINSLPPQQKQILYLFYIKDLSHKEIAELLDITPQASMNSVSKTLRRLREMLL</sequence>
<name>A0AA40ZSQ8_9BACT</name>
<reference evidence="7 8" key="1">
    <citation type="journal article" date="2021" name="Sci. Rep.">
        <title>The distribution of antibiotic resistance genes in chicken gut microbiota commensals.</title>
        <authorList>
            <person name="Juricova H."/>
            <person name="Matiasovicova J."/>
            <person name="Kubasova T."/>
            <person name="Cejkova D."/>
            <person name="Rychlik I."/>
        </authorList>
    </citation>
    <scope>NUCLEOTIDE SEQUENCE [LARGE SCALE GENOMIC DNA]</scope>
    <source>
        <strain evidence="7 8">An421</strain>
    </source>
</reference>
<dbReference type="GO" id="GO:0003677">
    <property type="term" value="F:DNA binding"/>
    <property type="evidence" value="ECO:0007669"/>
    <property type="project" value="InterPro"/>
</dbReference>
<protein>
    <submittedName>
        <fullName evidence="7">Sigma-70 family RNA polymerase sigma factor</fullName>
    </submittedName>
</protein>
<dbReference type="EMBL" id="JACJMO010000006">
    <property type="protein sequence ID" value="MBM6857245.1"/>
    <property type="molecule type" value="Genomic_DNA"/>
</dbReference>
<dbReference type="SUPFAM" id="SSF88659">
    <property type="entry name" value="Sigma3 and sigma4 domains of RNA polymerase sigma factors"/>
    <property type="match status" value="1"/>
</dbReference>
<evidence type="ECO:0000313" key="8">
    <source>
        <dbReference type="Proteomes" id="UP000698924"/>
    </source>
</evidence>
<keyword evidence="4" id="KW-0804">Transcription</keyword>
<evidence type="ECO:0000313" key="7">
    <source>
        <dbReference type="EMBL" id="MBM6857245.1"/>
    </source>
</evidence>
<dbReference type="PANTHER" id="PTHR43133:SF46">
    <property type="entry name" value="RNA POLYMERASE SIGMA-70 FACTOR ECF SUBFAMILY"/>
    <property type="match status" value="1"/>
</dbReference>
<dbReference type="InterPro" id="IPR039425">
    <property type="entry name" value="RNA_pol_sigma-70-like"/>
</dbReference>
<evidence type="ECO:0000259" key="6">
    <source>
        <dbReference type="Pfam" id="PF08281"/>
    </source>
</evidence>
<dbReference type="GO" id="GO:0006352">
    <property type="term" value="P:DNA-templated transcription initiation"/>
    <property type="evidence" value="ECO:0007669"/>
    <property type="project" value="InterPro"/>
</dbReference>
<dbReference type="SUPFAM" id="SSF88946">
    <property type="entry name" value="Sigma2 domain of RNA polymerase sigma factors"/>
    <property type="match status" value="1"/>
</dbReference>
<feature type="domain" description="RNA polymerase sigma-70 region 2" evidence="5">
    <location>
        <begin position="23"/>
        <end position="86"/>
    </location>
</feature>
<evidence type="ECO:0000259" key="5">
    <source>
        <dbReference type="Pfam" id="PF04542"/>
    </source>
</evidence>
<comment type="caution">
    <text evidence="7">The sequence shown here is derived from an EMBL/GenBank/DDBJ whole genome shotgun (WGS) entry which is preliminary data.</text>
</comment>